<dbReference type="SUPFAM" id="SSF54211">
    <property type="entry name" value="Ribosomal protein S5 domain 2-like"/>
    <property type="match status" value="1"/>
</dbReference>
<comment type="function">
    <text evidence="8">Catalyzes the GTP-dependent ribosomal translocation step during translation elongation. During this step, the ribosome changes from the pre-translocational (PRE) to the post-translocational (POST) state as the newly formed A-site-bound peptidyl-tRNA and P-site-bound deacylated tRNA move to the P and E sites, respectively. Catalyzes the coordinated movement of the two tRNA molecules, the mRNA and conformational changes in the ribosome.</text>
</comment>
<dbReference type="PRINTS" id="PR00315">
    <property type="entry name" value="ELONGATNFCT"/>
</dbReference>
<dbReference type="SUPFAM" id="SSF50447">
    <property type="entry name" value="Translation proteins"/>
    <property type="match status" value="1"/>
</dbReference>
<dbReference type="Pfam" id="PF00679">
    <property type="entry name" value="EFG_C"/>
    <property type="match status" value="1"/>
</dbReference>
<dbReference type="SMART" id="SM00889">
    <property type="entry name" value="EFG_IV"/>
    <property type="match status" value="1"/>
</dbReference>
<dbReference type="SUPFAM" id="SSF52540">
    <property type="entry name" value="P-loop containing nucleoside triphosphate hydrolases"/>
    <property type="match status" value="1"/>
</dbReference>
<keyword evidence="6" id="KW-0648">Protein biosynthesis</keyword>
<dbReference type="CDD" id="cd01681">
    <property type="entry name" value="aeEF2_snRNP_like_IV"/>
    <property type="match status" value="1"/>
</dbReference>
<evidence type="ECO:0000259" key="9">
    <source>
        <dbReference type="PROSITE" id="PS51722"/>
    </source>
</evidence>
<dbReference type="Pfam" id="PF03764">
    <property type="entry name" value="EFG_IV"/>
    <property type="match status" value="1"/>
</dbReference>
<evidence type="ECO:0000256" key="4">
    <source>
        <dbReference type="ARBA" id="ARBA00022741"/>
    </source>
</evidence>
<dbReference type="PROSITE" id="PS00301">
    <property type="entry name" value="G_TR_1"/>
    <property type="match status" value="1"/>
</dbReference>
<dbReference type="InterPro" id="IPR000640">
    <property type="entry name" value="EFG_V-like"/>
</dbReference>
<dbReference type="PANTHER" id="PTHR42908">
    <property type="entry name" value="TRANSLATION ELONGATION FACTOR-RELATED"/>
    <property type="match status" value="1"/>
</dbReference>
<dbReference type="InterPro" id="IPR041095">
    <property type="entry name" value="EFG_II"/>
</dbReference>
<dbReference type="Pfam" id="PF00009">
    <property type="entry name" value="GTP_EFTU"/>
    <property type="match status" value="1"/>
</dbReference>
<dbReference type="Pfam" id="PF14492">
    <property type="entry name" value="EFG_III"/>
    <property type="match status" value="1"/>
</dbReference>
<dbReference type="InterPro" id="IPR005517">
    <property type="entry name" value="Transl_elong_EFG/EF2_IV"/>
</dbReference>
<dbReference type="Proteomes" id="UP001516464">
    <property type="component" value="Unassembled WGS sequence"/>
</dbReference>
<comment type="subcellular location">
    <subcellularLocation>
        <location evidence="1">Cytoplasm</location>
    </subcellularLocation>
</comment>
<dbReference type="InterPro" id="IPR005225">
    <property type="entry name" value="Small_GTP-bd"/>
</dbReference>
<dbReference type="Pfam" id="PF03144">
    <property type="entry name" value="GTP_EFTU_D2"/>
    <property type="match status" value="1"/>
</dbReference>
<protein>
    <recommendedName>
        <fullName evidence="2">Elongation factor 2</fullName>
    </recommendedName>
</protein>
<dbReference type="Gene3D" id="3.30.230.10">
    <property type="match status" value="1"/>
</dbReference>
<keyword evidence="7" id="KW-0342">GTP-binding</keyword>
<accession>A0ABQ7HZA6</accession>
<dbReference type="SMART" id="SM00838">
    <property type="entry name" value="EFG_C"/>
    <property type="match status" value="1"/>
</dbReference>
<proteinExistence type="predicted"/>
<keyword evidence="4" id="KW-0547">Nucleotide-binding</keyword>
<keyword evidence="11" id="KW-1185">Reference proteome</keyword>
<organism evidence="10 11">
    <name type="scientific">Astathelohania contejeani</name>
    <dbReference type="NCBI Taxonomy" id="164912"/>
    <lineage>
        <taxon>Eukaryota</taxon>
        <taxon>Fungi</taxon>
        <taxon>Fungi incertae sedis</taxon>
        <taxon>Microsporidia</taxon>
        <taxon>Astathelohaniidae</taxon>
        <taxon>Astathelohania</taxon>
    </lineage>
</organism>
<dbReference type="InterPro" id="IPR027417">
    <property type="entry name" value="P-loop_NTPase"/>
</dbReference>
<dbReference type="CDD" id="cd16261">
    <property type="entry name" value="EF2_snRNP_III"/>
    <property type="match status" value="1"/>
</dbReference>
<dbReference type="InterPro" id="IPR014721">
    <property type="entry name" value="Ribsml_uS5_D2-typ_fold_subgr"/>
</dbReference>
<dbReference type="InterPro" id="IPR035647">
    <property type="entry name" value="EFG_III/V"/>
</dbReference>
<evidence type="ECO:0000256" key="6">
    <source>
        <dbReference type="ARBA" id="ARBA00022917"/>
    </source>
</evidence>
<dbReference type="CDD" id="cd16268">
    <property type="entry name" value="EF2_II"/>
    <property type="match status" value="1"/>
</dbReference>
<dbReference type="InterPro" id="IPR020568">
    <property type="entry name" value="Ribosomal_Su5_D2-typ_SF"/>
</dbReference>
<dbReference type="InterPro" id="IPR009000">
    <property type="entry name" value="Transl_B-barrel_sf"/>
</dbReference>
<dbReference type="PROSITE" id="PS51722">
    <property type="entry name" value="G_TR_2"/>
    <property type="match status" value="1"/>
</dbReference>
<keyword evidence="5 10" id="KW-0251">Elongation factor</keyword>
<dbReference type="Gene3D" id="2.40.30.10">
    <property type="entry name" value="Translation factors"/>
    <property type="match status" value="1"/>
</dbReference>
<dbReference type="SUPFAM" id="SSF54980">
    <property type="entry name" value="EF-G C-terminal domain-like"/>
    <property type="match status" value="2"/>
</dbReference>
<dbReference type="InterPro" id="IPR004161">
    <property type="entry name" value="EFTu-like_2"/>
</dbReference>
<sequence length="851" mass="95073">MVDITIDKLHAMMSNQTNIRNISVIAHVDHGKSTLTDILVIKAKIASSDSGGGRYMDTRADEKERGITIKSTAISMLCELDDETLKTDLKQKHNGKEFLINLIDSPGHVDFSSEVTAALRVTDGALVVIDCVDGICVQTETVLRQSIAECIKPTVVLNKLDRALLELNEPKVELAQKLRARVRDFNERLSMITLGRDLGDFKVEDLRPDRNEFSFCSGLQGWGFTLKTFAKFYVKRLGLQNDPNAIRKICEALWAENRFFTKDDPWDMTGTFRKVGEPDKNLFVVFVLNPIYKVKEMCYKNDVEGIKEYLGGKYGVDFTGVNLTGKEKELFKTVFKTWLPAADMLLEQIVVQLPSPVTSQVYRSAMLYEGPCDDECALAIKKCDKSEEAPLMMYVSKMVPYTDSRFIAFGRVYSGVVSPGMKVRIQGPDYVPGTKNDLYIRSVQRTVVMMGRTIKDVPNCPAGNIIGLIGIDNELKKTGTITTRNEAHNIKSMKFSVSPVVKYSVRPKNAVDLPKLKEGLLKLSKSDPMTVVNFSDNGELTIAGAGELHLEICLNDLRNDYACVDIIVDEPLVTYLEGISGSVDTPKMSKSANKHNRIYMTCSPLEDDIVEKILDGKCVSKDPKERAAMFKEHCGISDDWVKKVLFYGPEDKGPNICVDNTKGIAYLNEVKEFLREGFRDVTTRGPLIGEQLRGVRFELNDLVLHSDAIHRTGNQVTAPMSSVCKGLVMAANPILYEPIFQVEVNVSRDYISGVSSVLCTRRGECTEFREESAMRTNVYGTLPVREAFGFNNELMKQTKGQASSVLSFSHYAQLPGSIDNPGSILYETVMQVRKRRGLGEIRGADCYFDRL</sequence>
<dbReference type="InterPro" id="IPR000795">
    <property type="entry name" value="T_Tr_GTP-bd_dom"/>
</dbReference>
<gene>
    <name evidence="10" type="primary">EFT1</name>
    <name evidence="10" type="ORF">TCON_1307</name>
</gene>
<evidence type="ECO:0000256" key="8">
    <source>
        <dbReference type="ARBA" id="ARBA00024731"/>
    </source>
</evidence>
<dbReference type="Gene3D" id="3.30.70.870">
    <property type="entry name" value="Elongation Factor G (Translational Gtpase), domain 3"/>
    <property type="match status" value="1"/>
</dbReference>
<keyword evidence="3" id="KW-0963">Cytoplasm</keyword>
<evidence type="ECO:0000256" key="7">
    <source>
        <dbReference type="ARBA" id="ARBA00023134"/>
    </source>
</evidence>
<evidence type="ECO:0000313" key="10">
    <source>
        <dbReference type="EMBL" id="KAF7683484.1"/>
    </source>
</evidence>
<dbReference type="Gene3D" id="3.30.70.240">
    <property type="match status" value="1"/>
</dbReference>
<dbReference type="NCBIfam" id="TIGR00231">
    <property type="entry name" value="small_GTP"/>
    <property type="match status" value="1"/>
</dbReference>
<evidence type="ECO:0000256" key="3">
    <source>
        <dbReference type="ARBA" id="ARBA00022490"/>
    </source>
</evidence>
<evidence type="ECO:0000256" key="1">
    <source>
        <dbReference type="ARBA" id="ARBA00004496"/>
    </source>
</evidence>
<dbReference type="Gene3D" id="3.40.50.300">
    <property type="entry name" value="P-loop containing nucleotide triphosphate hydrolases"/>
    <property type="match status" value="1"/>
</dbReference>
<feature type="domain" description="Tr-type G" evidence="9">
    <location>
        <begin position="17"/>
        <end position="357"/>
    </location>
</feature>
<reference evidence="10 11" key="1">
    <citation type="submission" date="2019-01" db="EMBL/GenBank/DDBJ databases">
        <title>Genomes sequencing and comparative genomics of infectious freshwater microsporidia, Cucumispora dikerogammari and Thelohania contejeani.</title>
        <authorList>
            <person name="Cormier A."/>
            <person name="Giraud I."/>
            <person name="Wattier R."/>
            <person name="Teixeira M."/>
            <person name="Grandjean F."/>
            <person name="Rigaud T."/>
            <person name="Cordaux R."/>
        </authorList>
    </citation>
    <scope>NUCLEOTIDE SEQUENCE [LARGE SCALE GENOMIC DNA]</scope>
    <source>
        <strain evidence="10">T1</strain>
        <tissue evidence="10">Spores</tissue>
    </source>
</reference>
<evidence type="ECO:0000256" key="5">
    <source>
        <dbReference type="ARBA" id="ARBA00022768"/>
    </source>
</evidence>
<name>A0ABQ7HZA6_9MICR</name>
<comment type="caution">
    <text evidence="10">The sequence shown here is derived from an EMBL/GenBank/DDBJ whole genome shotgun (WGS) entry which is preliminary data.</text>
</comment>
<dbReference type="EMBL" id="SBIQ01000082">
    <property type="protein sequence ID" value="KAF7683484.1"/>
    <property type="molecule type" value="Genomic_DNA"/>
</dbReference>
<dbReference type="GO" id="GO:0003746">
    <property type="term" value="F:translation elongation factor activity"/>
    <property type="evidence" value="ECO:0007669"/>
    <property type="project" value="UniProtKB-KW"/>
</dbReference>
<dbReference type="PANTHER" id="PTHR42908:SF10">
    <property type="entry name" value="EUKARYOTIC TRANSLATION ELONGATION FACTOR 2"/>
    <property type="match status" value="1"/>
</dbReference>
<evidence type="ECO:0000256" key="2">
    <source>
        <dbReference type="ARBA" id="ARBA00017891"/>
    </source>
</evidence>
<dbReference type="InterPro" id="IPR031157">
    <property type="entry name" value="G_TR_CS"/>
</dbReference>
<evidence type="ECO:0000313" key="11">
    <source>
        <dbReference type="Proteomes" id="UP001516464"/>
    </source>
</evidence>